<comment type="caution">
    <text evidence="2">The sequence shown here is derived from an EMBL/GenBank/DDBJ whole genome shotgun (WGS) entry which is preliminary data.</text>
</comment>
<dbReference type="InterPro" id="IPR029058">
    <property type="entry name" value="AB_hydrolase_fold"/>
</dbReference>
<gene>
    <name evidence="2" type="ORF">LCY76_07120</name>
</gene>
<dbReference type="RefSeq" id="WP_248252051.1">
    <property type="nucleotide sequence ID" value="NZ_JAIWJX010000002.1"/>
</dbReference>
<protein>
    <submittedName>
        <fullName evidence="2">Dienelactone hydrolase family protein</fullName>
    </submittedName>
</protein>
<accession>A0A9X1XC74</accession>
<feature type="domain" description="Dienelactone hydrolase" evidence="1">
    <location>
        <begin position="12"/>
        <end position="196"/>
    </location>
</feature>
<organism evidence="2 3">
    <name type="scientific">Fictibacillus marinisediminis</name>
    <dbReference type="NCBI Taxonomy" id="2878389"/>
    <lineage>
        <taxon>Bacteria</taxon>
        <taxon>Bacillati</taxon>
        <taxon>Bacillota</taxon>
        <taxon>Bacilli</taxon>
        <taxon>Bacillales</taxon>
        <taxon>Fictibacillaceae</taxon>
        <taxon>Fictibacillus</taxon>
    </lineage>
</organism>
<sequence length="204" mass="23493">MFKIHLHSDTLIIVVHEIYGLNQHMKKVCKFLSQQEFDVICPNVLGRETPFDYYEESLAYEHFMKNVGFEKTSEKVKKLVKENKPNYKKIFITGFSVGATVAWICSKEAGVDGIIGYYGSRIRNYTEVSPQCPVLLFFPEEEKSFAVDELITVLQKKDVEVYKFAGKHGFSDPHTANYNEESANQAFHHLKNFLERSDYVGSKS</sequence>
<dbReference type="Proteomes" id="UP001139011">
    <property type="component" value="Unassembled WGS sequence"/>
</dbReference>
<dbReference type="SUPFAM" id="SSF53474">
    <property type="entry name" value="alpha/beta-Hydrolases"/>
    <property type="match status" value="1"/>
</dbReference>
<reference evidence="2" key="1">
    <citation type="submission" date="2021-09" db="EMBL/GenBank/DDBJ databases">
        <title>Genome analysis of Fictibacillus sp. KIGAM418 isolated from marine sediment.</title>
        <authorList>
            <person name="Seo M.-J."/>
            <person name="Cho E.-S."/>
            <person name="Hwang C.Y."/>
        </authorList>
    </citation>
    <scope>NUCLEOTIDE SEQUENCE</scope>
    <source>
        <strain evidence="2">KIGAM418</strain>
    </source>
</reference>
<name>A0A9X1XC74_9BACL</name>
<dbReference type="PANTHER" id="PTHR46623:SF6">
    <property type="entry name" value="ALPHA_BETA-HYDROLASES SUPERFAMILY PROTEIN"/>
    <property type="match status" value="1"/>
</dbReference>
<dbReference type="Pfam" id="PF01738">
    <property type="entry name" value="DLH"/>
    <property type="match status" value="1"/>
</dbReference>
<keyword evidence="3" id="KW-1185">Reference proteome</keyword>
<dbReference type="AlphaFoldDB" id="A0A9X1XC74"/>
<dbReference type="InterPro" id="IPR051049">
    <property type="entry name" value="Dienelactone_hydrolase-like"/>
</dbReference>
<evidence type="ECO:0000313" key="2">
    <source>
        <dbReference type="EMBL" id="MCK6256365.1"/>
    </source>
</evidence>
<dbReference type="GO" id="GO:0016787">
    <property type="term" value="F:hydrolase activity"/>
    <property type="evidence" value="ECO:0007669"/>
    <property type="project" value="UniProtKB-KW"/>
</dbReference>
<evidence type="ECO:0000313" key="3">
    <source>
        <dbReference type="Proteomes" id="UP001139011"/>
    </source>
</evidence>
<dbReference type="Gene3D" id="3.40.50.1820">
    <property type="entry name" value="alpha/beta hydrolase"/>
    <property type="match status" value="1"/>
</dbReference>
<keyword evidence="2" id="KW-0378">Hydrolase</keyword>
<dbReference type="InterPro" id="IPR002925">
    <property type="entry name" value="Dienelactn_hydro"/>
</dbReference>
<dbReference type="EMBL" id="JAIWJX010000002">
    <property type="protein sequence ID" value="MCK6256365.1"/>
    <property type="molecule type" value="Genomic_DNA"/>
</dbReference>
<dbReference type="PANTHER" id="PTHR46623">
    <property type="entry name" value="CARBOXYMETHYLENEBUTENOLIDASE-RELATED"/>
    <property type="match status" value="1"/>
</dbReference>
<proteinExistence type="predicted"/>
<evidence type="ECO:0000259" key="1">
    <source>
        <dbReference type="Pfam" id="PF01738"/>
    </source>
</evidence>